<dbReference type="HOGENOM" id="CLU_322133_0_0_1"/>
<evidence type="ECO:0000256" key="7">
    <source>
        <dbReference type="SAM" id="Phobius"/>
    </source>
</evidence>
<feature type="domain" description="Zn(2)-C6 fungal-type" evidence="8">
    <location>
        <begin position="81"/>
        <end position="128"/>
    </location>
</feature>
<sequence>MPDQDGSGPEARANAVSSGAIRPVDTTQHVSGPSVAHHHRDSNAAGTTPTHDSAESHDDTSDAIARASKSKPSDTLRRSQACLACRKRKLRCDAKKPTCTRCEKAWLAYHPAADADVSTSVGPPPCEYDTSLLAKIFKTTSPDPGPHASSSSAVATRPRDAGEGAQSEQLLEENEQLRARILFLQDRLRQADSVAGAAASRDGSGTEQRAELQQAGSSTVNSSKLYIHSIAGETRGDAPPQKRLKAFNDSTVGRDARRLSLDASVLASWPTAASRDTSASSASLHTHARSAEASVHPRAPALAPSVLNWTSSVSGPGPAPTGWAAPTHYGSTPSPRSPRLPIAPFNTVSPPLPGRQVLDRLIGACCHDSWLFAAINGHALRDVAALLETAPNVENDHLVAQALMLACVATGLPLLGSASSKGARSSSIFTSIDDLLQAHVQADLASLDSPAWTSMVTRLYADAARELLNQAQAKSGGFITPATLVVRILLVELSFAQSTLYIAQADLSAAACDARLLHLHSNVPGAHPRLSAGQARTSHLARALRGLMQSKEETLAFWSLFLHDCFQNRSALLPVTIERQSIRIAFPRLTDGDAGSLIRRDLDEVEAYLKRRRGLPLLEPLDNAMSLLVKASLVLDECCEYNLAVRQQKASLDTSPSAREVRDQAFVTGHESIRNSRMMLTQYDDRTITRSGKMSGGGGASSGSRTRESLVQALLVQDKLRFTAELTHHMAVLSLFETEIDTAIPPTQAGGEARGMISNAAVWLSRLAGMALQNASLLYGLPAFCASALFVAARWLLFLQAADPERLRGDISTLVLALSKRGERYSRDETYAKAVVALKREAEFYGRICISPFTWPIEAISEFIPRSAPVQGGKQRGPAAPQPVEPGFVSIATLAASVDEAAVLELANAP</sequence>
<dbReference type="InterPro" id="IPR050815">
    <property type="entry name" value="TF_fung"/>
</dbReference>
<dbReference type="PANTHER" id="PTHR47338">
    <property type="entry name" value="ZN(II)2CYS6 TRANSCRIPTION FACTOR (EUROFUNG)-RELATED"/>
    <property type="match status" value="1"/>
</dbReference>
<evidence type="ECO:0000313" key="9">
    <source>
        <dbReference type="EMBL" id="CBQ72601.1"/>
    </source>
</evidence>
<comment type="subcellular location">
    <subcellularLocation>
        <location evidence="1">Nucleus</location>
    </subcellularLocation>
</comment>
<dbReference type="SMART" id="SM00066">
    <property type="entry name" value="GAL4"/>
    <property type="match status" value="1"/>
</dbReference>
<evidence type="ECO:0000256" key="3">
    <source>
        <dbReference type="ARBA" id="ARBA00023015"/>
    </source>
</evidence>
<keyword evidence="5" id="KW-0539">Nucleus</keyword>
<evidence type="ECO:0000259" key="8">
    <source>
        <dbReference type="PROSITE" id="PS50048"/>
    </source>
</evidence>
<evidence type="ECO:0000256" key="4">
    <source>
        <dbReference type="ARBA" id="ARBA00023163"/>
    </source>
</evidence>
<feature type="region of interest" description="Disordered" evidence="6">
    <location>
        <begin position="270"/>
        <end position="297"/>
    </location>
</feature>
<accession>E6ZZC1</accession>
<dbReference type="OrthoDB" id="39175at2759"/>
<evidence type="ECO:0000256" key="1">
    <source>
        <dbReference type="ARBA" id="ARBA00004123"/>
    </source>
</evidence>
<protein>
    <recommendedName>
        <fullName evidence="8">Zn(2)-C6 fungal-type domain-containing protein</fullName>
    </recommendedName>
</protein>
<organism evidence="9 10">
    <name type="scientific">Sporisorium reilianum (strain SRZ2)</name>
    <name type="common">Maize head smut fungus</name>
    <dbReference type="NCBI Taxonomy" id="999809"/>
    <lineage>
        <taxon>Eukaryota</taxon>
        <taxon>Fungi</taxon>
        <taxon>Dikarya</taxon>
        <taxon>Basidiomycota</taxon>
        <taxon>Ustilaginomycotina</taxon>
        <taxon>Ustilaginomycetes</taxon>
        <taxon>Ustilaginales</taxon>
        <taxon>Ustilaginaceae</taxon>
        <taxon>Sporisorium</taxon>
    </lineage>
</organism>
<dbReference type="GO" id="GO:0005634">
    <property type="term" value="C:nucleus"/>
    <property type="evidence" value="ECO:0007669"/>
    <property type="project" value="UniProtKB-SubCell"/>
</dbReference>
<dbReference type="AlphaFoldDB" id="E6ZZC1"/>
<feature type="transmembrane region" description="Helical" evidence="7">
    <location>
        <begin position="777"/>
        <end position="798"/>
    </location>
</feature>
<evidence type="ECO:0000256" key="6">
    <source>
        <dbReference type="SAM" id="MobiDB-lite"/>
    </source>
</evidence>
<name>E6ZZC1_SPORE</name>
<dbReference type="GO" id="GO:0008270">
    <property type="term" value="F:zinc ion binding"/>
    <property type="evidence" value="ECO:0007669"/>
    <property type="project" value="InterPro"/>
</dbReference>
<evidence type="ECO:0000256" key="2">
    <source>
        <dbReference type="ARBA" id="ARBA00022723"/>
    </source>
</evidence>
<feature type="region of interest" description="Disordered" evidence="6">
    <location>
        <begin position="195"/>
        <end position="218"/>
    </location>
</feature>
<dbReference type="GO" id="GO:0000981">
    <property type="term" value="F:DNA-binding transcription factor activity, RNA polymerase II-specific"/>
    <property type="evidence" value="ECO:0007669"/>
    <property type="project" value="InterPro"/>
</dbReference>
<feature type="region of interest" description="Disordered" evidence="6">
    <location>
        <begin position="137"/>
        <end position="170"/>
    </location>
</feature>
<feature type="compositionally biased region" description="Low complexity" evidence="6">
    <location>
        <begin position="271"/>
        <end position="285"/>
    </location>
</feature>
<keyword evidence="7" id="KW-0812">Transmembrane</keyword>
<dbReference type="Proteomes" id="UP000008867">
    <property type="component" value="Chromosome 5"/>
</dbReference>
<keyword evidence="10" id="KW-1185">Reference proteome</keyword>
<gene>
    <name evidence="9" type="ORF">sr13281</name>
</gene>
<dbReference type="InterPro" id="IPR001138">
    <property type="entry name" value="Zn2Cys6_DnaBD"/>
</dbReference>
<dbReference type="Pfam" id="PF00172">
    <property type="entry name" value="Zn_clus"/>
    <property type="match status" value="1"/>
</dbReference>
<dbReference type="PROSITE" id="PS50048">
    <property type="entry name" value="ZN2_CY6_FUNGAL_2"/>
    <property type="match status" value="1"/>
</dbReference>
<feature type="region of interest" description="Disordered" evidence="6">
    <location>
        <begin position="313"/>
        <end position="338"/>
    </location>
</feature>
<dbReference type="SUPFAM" id="SSF57701">
    <property type="entry name" value="Zn2/Cys6 DNA-binding domain"/>
    <property type="match status" value="1"/>
</dbReference>
<dbReference type="PANTHER" id="PTHR47338:SF20">
    <property type="entry name" value="ZN(II)2CYS6 TRANSCRIPTION FACTOR (EUROFUNG)"/>
    <property type="match status" value="1"/>
</dbReference>
<dbReference type="EMBL" id="FQ311470">
    <property type="protein sequence ID" value="CBQ72601.1"/>
    <property type="molecule type" value="Genomic_DNA"/>
</dbReference>
<dbReference type="VEuPathDB" id="FungiDB:sr13281"/>
<keyword evidence="7" id="KW-1133">Transmembrane helix</keyword>
<keyword evidence="2" id="KW-0479">Metal-binding</keyword>
<keyword evidence="4" id="KW-0804">Transcription</keyword>
<keyword evidence="3" id="KW-0805">Transcription regulation</keyword>
<dbReference type="Gene3D" id="4.10.240.10">
    <property type="entry name" value="Zn(2)-C6 fungal-type DNA-binding domain"/>
    <property type="match status" value="1"/>
</dbReference>
<proteinExistence type="predicted"/>
<dbReference type="eggNOG" id="ENOG502RDBM">
    <property type="taxonomic scope" value="Eukaryota"/>
</dbReference>
<reference evidence="9 10" key="1">
    <citation type="journal article" date="2010" name="Science">
        <title>Pathogenicity determinants in smut fungi revealed by genome comparison.</title>
        <authorList>
            <person name="Schirawski J."/>
            <person name="Mannhaupt G."/>
            <person name="Muench K."/>
            <person name="Brefort T."/>
            <person name="Schipper K."/>
            <person name="Doehlemann G."/>
            <person name="Di Stasio M."/>
            <person name="Roessel N."/>
            <person name="Mendoza-Mendoza A."/>
            <person name="Pester D."/>
            <person name="Mueller O."/>
            <person name="Winterberg B."/>
            <person name="Meyer E."/>
            <person name="Ghareeb H."/>
            <person name="Wollenberg T."/>
            <person name="Muensterkoetter M."/>
            <person name="Wong P."/>
            <person name="Walter M."/>
            <person name="Stukenbrock E."/>
            <person name="Gueldener U."/>
            <person name="Kahmann R."/>
        </authorList>
    </citation>
    <scope>NUCLEOTIDE SEQUENCE [LARGE SCALE GENOMIC DNA]</scope>
    <source>
        <strain evidence="10">SRZ2</strain>
    </source>
</reference>
<feature type="region of interest" description="Disordered" evidence="6">
    <location>
        <begin position="1"/>
        <end position="78"/>
    </location>
</feature>
<evidence type="ECO:0000313" key="10">
    <source>
        <dbReference type="Proteomes" id="UP000008867"/>
    </source>
</evidence>
<feature type="compositionally biased region" description="Polar residues" evidence="6">
    <location>
        <begin position="138"/>
        <end position="154"/>
    </location>
</feature>
<evidence type="ECO:0000256" key="5">
    <source>
        <dbReference type="ARBA" id="ARBA00023242"/>
    </source>
</evidence>
<keyword evidence="7" id="KW-0472">Membrane</keyword>
<dbReference type="InterPro" id="IPR036864">
    <property type="entry name" value="Zn2-C6_fun-type_DNA-bd_sf"/>
</dbReference>
<dbReference type="CDD" id="cd00067">
    <property type="entry name" value="GAL4"/>
    <property type="match status" value="1"/>
</dbReference>